<dbReference type="PATRIC" id="fig|1195236.3.peg.1790"/>
<dbReference type="PRINTS" id="PR00412">
    <property type="entry name" value="EPOXHYDRLASE"/>
</dbReference>
<dbReference type="Pfam" id="PF00561">
    <property type="entry name" value="Abhydrolase_1"/>
    <property type="match status" value="1"/>
</dbReference>
<keyword evidence="2" id="KW-0012">Acyltransferase</keyword>
<dbReference type="AlphaFoldDB" id="S0FTT3"/>
<dbReference type="STRING" id="1195236.CTER_1467"/>
<dbReference type="SUPFAM" id="SSF53474">
    <property type="entry name" value="alpha/beta-Hydrolases"/>
    <property type="match status" value="1"/>
</dbReference>
<dbReference type="RefSeq" id="WP_004624833.1">
    <property type="nucleotide sequence ID" value="NZ_AORV01000026.1"/>
</dbReference>
<dbReference type="Proteomes" id="UP000014155">
    <property type="component" value="Unassembled WGS sequence"/>
</dbReference>
<dbReference type="Gene3D" id="3.40.50.1820">
    <property type="entry name" value="alpha/beta hydrolase"/>
    <property type="match status" value="1"/>
</dbReference>
<dbReference type="eggNOG" id="COG2267">
    <property type="taxonomic scope" value="Bacteria"/>
</dbReference>
<proteinExistence type="predicted"/>
<reference evidence="2 3" key="1">
    <citation type="journal article" date="2013" name="Genome Announc.">
        <title>Draft Genome Sequence of the Cellulolytic, Mesophilic, Anaerobic Bacterium Clostridium termitidis Strain CT1112 (DSM 5398).</title>
        <authorList>
            <person name="Lal S."/>
            <person name="Ramachandran U."/>
            <person name="Zhang X."/>
            <person name="Munir R."/>
            <person name="Sparling R."/>
            <person name="Levin D.B."/>
        </authorList>
    </citation>
    <scope>NUCLEOTIDE SEQUENCE [LARGE SCALE GENOMIC DNA]</scope>
    <source>
        <strain evidence="2 3">CT1112</strain>
    </source>
</reference>
<keyword evidence="2" id="KW-0378">Hydrolase</keyword>
<comment type="caution">
    <text evidence="2">The sequence shown here is derived from an EMBL/GenBank/DDBJ whole genome shotgun (WGS) entry which is preliminary data.</text>
</comment>
<evidence type="ECO:0000313" key="3">
    <source>
        <dbReference type="Proteomes" id="UP000014155"/>
    </source>
</evidence>
<dbReference type="GO" id="GO:0016746">
    <property type="term" value="F:acyltransferase activity"/>
    <property type="evidence" value="ECO:0007669"/>
    <property type="project" value="UniProtKB-KW"/>
</dbReference>
<dbReference type="PANTHER" id="PTHR43798">
    <property type="entry name" value="MONOACYLGLYCEROL LIPASE"/>
    <property type="match status" value="1"/>
</dbReference>
<dbReference type="InterPro" id="IPR029058">
    <property type="entry name" value="AB_hydrolase_fold"/>
</dbReference>
<keyword evidence="3" id="KW-1185">Reference proteome</keyword>
<protein>
    <submittedName>
        <fullName evidence="2">Putative hydrolases or acyltransferases (Alpha/beta hydrolase superfamily)</fullName>
    </submittedName>
</protein>
<evidence type="ECO:0000313" key="2">
    <source>
        <dbReference type="EMBL" id="EMS72584.1"/>
    </source>
</evidence>
<accession>S0FTT3</accession>
<sequence>MLITVVSVIIILVATLYFYNQHKFKKVLLFPPKGNFVNVGDIKLHYISKGDGKPLVFIHGGILTGNDFEKVIDLAAAQGYHAISFDRPGYGYSQRYKDKKMTPIEQAVLIHDALTQLDVQKPIIAGHSWSGTMILAYALLYPDEISGIITLSAAAYKEGYPAANGDAISTIISIPIIGDFILNTLLFPLGKIMAEGMLKATFNPDPISPAYREDTFLFWLRPGQFKANREDVLAFAPAAEEIHCRYKQIKVPMVIVVGEKDPFGVVEQAHRLNRDIPESKLIVIPHIGHMIPQCHPHRVMEAVYELNFLMHK</sequence>
<evidence type="ECO:0000259" key="1">
    <source>
        <dbReference type="Pfam" id="PF00561"/>
    </source>
</evidence>
<gene>
    <name evidence="2" type="ORF">CTER_1467</name>
</gene>
<dbReference type="InterPro" id="IPR000073">
    <property type="entry name" value="AB_hydrolase_1"/>
</dbReference>
<name>S0FTT3_RUMCE</name>
<dbReference type="InterPro" id="IPR050266">
    <property type="entry name" value="AB_hydrolase_sf"/>
</dbReference>
<organism evidence="2 3">
    <name type="scientific">Ruminiclostridium cellobioparum subsp. termitidis CT1112</name>
    <dbReference type="NCBI Taxonomy" id="1195236"/>
    <lineage>
        <taxon>Bacteria</taxon>
        <taxon>Bacillati</taxon>
        <taxon>Bacillota</taxon>
        <taxon>Clostridia</taxon>
        <taxon>Eubacteriales</taxon>
        <taxon>Oscillospiraceae</taxon>
        <taxon>Ruminiclostridium</taxon>
    </lineage>
</organism>
<dbReference type="PRINTS" id="PR00111">
    <property type="entry name" value="ABHYDROLASE"/>
</dbReference>
<keyword evidence="2" id="KW-0808">Transferase</keyword>
<dbReference type="GO" id="GO:0016787">
    <property type="term" value="F:hydrolase activity"/>
    <property type="evidence" value="ECO:0007669"/>
    <property type="project" value="UniProtKB-KW"/>
</dbReference>
<feature type="domain" description="AB hydrolase-1" evidence="1">
    <location>
        <begin position="53"/>
        <end position="153"/>
    </location>
</feature>
<dbReference type="EMBL" id="AORV01000026">
    <property type="protein sequence ID" value="EMS72584.1"/>
    <property type="molecule type" value="Genomic_DNA"/>
</dbReference>
<dbReference type="InterPro" id="IPR000639">
    <property type="entry name" value="Epox_hydrolase-like"/>
</dbReference>